<dbReference type="SUPFAM" id="SSF52047">
    <property type="entry name" value="RNI-like"/>
    <property type="match status" value="1"/>
</dbReference>
<dbReference type="InterPro" id="IPR052201">
    <property type="entry name" value="LRR-containing_regulator"/>
</dbReference>
<dbReference type="Proteomes" id="UP000821853">
    <property type="component" value="Chromosome 9"/>
</dbReference>
<dbReference type="VEuPathDB" id="VectorBase:HLOH_055112"/>
<name>A0A9J6H3L6_HAELO</name>
<comment type="caution">
    <text evidence="2">The sequence shown here is derived from an EMBL/GenBank/DDBJ whole genome shotgun (WGS) entry which is preliminary data.</text>
</comment>
<reference evidence="2 3" key="1">
    <citation type="journal article" date="2020" name="Cell">
        <title>Large-Scale Comparative Analyses of Tick Genomes Elucidate Their Genetic Diversity and Vector Capacities.</title>
        <authorList>
            <consortium name="Tick Genome and Microbiome Consortium (TIGMIC)"/>
            <person name="Jia N."/>
            <person name="Wang J."/>
            <person name="Shi W."/>
            <person name="Du L."/>
            <person name="Sun Y."/>
            <person name="Zhan W."/>
            <person name="Jiang J.F."/>
            <person name="Wang Q."/>
            <person name="Zhang B."/>
            <person name="Ji P."/>
            <person name="Bell-Sakyi L."/>
            <person name="Cui X.M."/>
            <person name="Yuan T.T."/>
            <person name="Jiang B.G."/>
            <person name="Yang W.F."/>
            <person name="Lam T.T."/>
            <person name="Chang Q.C."/>
            <person name="Ding S.J."/>
            <person name="Wang X.J."/>
            <person name="Zhu J.G."/>
            <person name="Ruan X.D."/>
            <person name="Zhao L."/>
            <person name="Wei J.T."/>
            <person name="Ye R.Z."/>
            <person name="Que T.C."/>
            <person name="Du C.H."/>
            <person name="Zhou Y.H."/>
            <person name="Cheng J.X."/>
            <person name="Dai P.F."/>
            <person name="Guo W.B."/>
            <person name="Han X.H."/>
            <person name="Huang E.J."/>
            <person name="Li L.F."/>
            <person name="Wei W."/>
            <person name="Gao Y.C."/>
            <person name="Liu J.Z."/>
            <person name="Shao H.Z."/>
            <person name="Wang X."/>
            <person name="Wang C.C."/>
            <person name="Yang T.C."/>
            <person name="Huo Q.B."/>
            <person name="Li W."/>
            <person name="Chen H.Y."/>
            <person name="Chen S.E."/>
            <person name="Zhou L.G."/>
            <person name="Ni X.B."/>
            <person name="Tian J.H."/>
            <person name="Sheng Y."/>
            <person name="Liu T."/>
            <person name="Pan Y.S."/>
            <person name="Xia L.Y."/>
            <person name="Li J."/>
            <person name="Zhao F."/>
            <person name="Cao W.C."/>
        </authorList>
    </citation>
    <scope>NUCLEOTIDE SEQUENCE [LARGE SCALE GENOMIC DNA]</scope>
    <source>
        <strain evidence="2">HaeL-2018</strain>
    </source>
</reference>
<dbReference type="EMBL" id="JABSTR010000011">
    <property type="protein sequence ID" value="KAH9382386.1"/>
    <property type="molecule type" value="Genomic_DNA"/>
</dbReference>
<dbReference type="InterPro" id="IPR032675">
    <property type="entry name" value="LRR_dom_sf"/>
</dbReference>
<keyword evidence="1" id="KW-0677">Repeat</keyword>
<organism evidence="2 3">
    <name type="scientific">Haemaphysalis longicornis</name>
    <name type="common">Bush tick</name>
    <dbReference type="NCBI Taxonomy" id="44386"/>
    <lineage>
        <taxon>Eukaryota</taxon>
        <taxon>Metazoa</taxon>
        <taxon>Ecdysozoa</taxon>
        <taxon>Arthropoda</taxon>
        <taxon>Chelicerata</taxon>
        <taxon>Arachnida</taxon>
        <taxon>Acari</taxon>
        <taxon>Parasitiformes</taxon>
        <taxon>Ixodida</taxon>
        <taxon>Ixodoidea</taxon>
        <taxon>Ixodidae</taxon>
        <taxon>Haemaphysalinae</taxon>
        <taxon>Haemaphysalis</taxon>
    </lineage>
</organism>
<dbReference type="Gene3D" id="3.80.10.10">
    <property type="entry name" value="Ribonuclease Inhibitor"/>
    <property type="match status" value="2"/>
</dbReference>
<dbReference type="AlphaFoldDB" id="A0A9J6H3L6"/>
<evidence type="ECO:0008006" key="4">
    <source>
        <dbReference type="Google" id="ProtNLM"/>
    </source>
</evidence>
<evidence type="ECO:0000313" key="3">
    <source>
        <dbReference type="Proteomes" id="UP000821853"/>
    </source>
</evidence>
<proteinExistence type="predicted"/>
<protein>
    <recommendedName>
        <fullName evidence="4">Nlr family card domain protein</fullName>
    </recommendedName>
</protein>
<keyword evidence="3" id="KW-1185">Reference proteome</keyword>
<dbReference type="PANTHER" id="PTHR24111">
    <property type="entry name" value="LEUCINE-RICH REPEAT-CONTAINING PROTEIN 34"/>
    <property type="match status" value="1"/>
</dbReference>
<evidence type="ECO:0000313" key="2">
    <source>
        <dbReference type="EMBL" id="KAH9382386.1"/>
    </source>
</evidence>
<dbReference type="OrthoDB" id="6477647at2759"/>
<dbReference type="PANTHER" id="PTHR24111:SF0">
    <property type="entry name" value="LEUCINE-RICH REPEAT-CONTAINING PROTEIN"/>
    <property type="match status" value="1"/>
</dbReference>
<evidence type="ECO:0000256" key="1">
    <source>
        <dbReference type="ARBA" id="ARBA00022737"/>
    </source>
</evidence>
<gene>
    <name evidence="2" type="ORF">HPB48_020202</name>
</gene>
<sequence>MKALQKPYTQEYRGSFTGRVISSPHLCTAVDSNPCQIIAQLPVCNELLCNIQLELKEYSPGRLCLGSLDYVKPAPESEHQIDQAFHLVSTLLSNHHCIASLHLQPWDFYPKYEEMISSSLHPTAALKSLKLAGNEWLVQALVPAMPFLTGLEELDCGRYTHPKEMIEPLCSLLAKSSTLKKLTLPFRNLTPPEATLFYSALSKNITLTDLHLMYSCIVPDGENYTPAFAASLEKCTMLKSLVISWDGRERLVELKHVIDAVGRSKSVISFSLHNFLIENEALAAIENLLTSNNIVTSFRLISCHSSVQPGQVYPYYFASGQIDVVSPRIRPWIAILRKNRSLQELRLNLKSFSPADCRAFFAELRTNPSLKRVFIEDLYLYFHARGILACGNSTQTKDLMPPDRPDILITQCEQLSSVSLVLIEERDVAWMKMALRALTSRPHVTKLRIHIFYARLGDTIEELIADYIKNTNTLRELGLGLPLLPLNAAEAACRTKIIEALRHNSSLRKLFVHTTWFTKEEAALFSTTLRSSSKIFDVRIRTSAKSTEYLANCLYPCFSANYTIVLLRFDCIDPLLLTKSYYFAKDVVRRNHDLVTRAAYGATGSHSRKCMEALELVARIGFD</sequence>
<accession>A0A9J6H3L6</accession>